<evidence type="ECO:0000313" key="8">
    <source>
        <dbReference type="EMBL" id="PIR73099.1"/>
    </source>
</evidence>
<evidence type="ECO:0000256" key="3">
    <source>
        <dbReference type="ARBA" id="ARBA00022691"/>
    </source>
</evidence>
<dbReference type="InterPro" id="IPR007197">
    <property type="entry name" value="rSAM"/>
</dbReference>
<dbReference type="Gene3D" id="3.20.20.70">
    <property type="entry name" value="Aldolase class I"/>
    <property type="match status" value="1"/>
</dbReference>
<dbReference type="SFLD" id="SFLDG01094">
    <property type="entry name" value="Uncharacterised_Radical_SAM_Su"/>
    <property type="match status" value="1"/>
</dbReference>
<gene>
    <name evidence="8" type="ORF">COV26_00360</name>
</gene>
<comment type="cofactor">
    <cofactor evidence="1">
        <name>[4Fe-4S] cluster</name>
        <dbReference type="ChEBI" id="CHEBI:49883"/>
    </cofactor>
</comment>
<name>A0A2H0TLT0_9BACT</name>
<evidence type="ECO:0000256" key="1">
    <source>
        <dbReference type="ARBA" id="ARBA00001966"/>
    </source>
</evidence>
<accession>A0A2H0TLT0</accession>
<dbReference type="SUPFAM" id="SSF102114">
    <property type="entry name" value="Radical SAM enzymes"/>
    <property type="match status" value="1"/>
</dbReference>
<evidence type="ECO:0000256" key="5">
    <source>
        <dbReference type="ARBA" id="ARBA00023004"/>
    </source>
</evidence>
<dbReference type="GO" id="GO:0003824">
    <property type="term" value="F:catalytic activity"/>
    <property type="evidence" value="ECO:0007669"/>
    <property type="project" value="InterPro"/>
</dbReference>
<protein>
    <submittedName>
        <fullName evidence="8">Anaerobic ribonucleoside-triphosphate reductase activating protein</fullName>
    </submittedName>
</protein>
<dbReference type="InterPro" id="IPR058240">
    <property type="entry name" value="rSAM_sf"/>
</dbReference>
<organism evidence="8 9">
    <name type="scientific">Candidatus Nealsonbacteria bacterium CG10_big_fil_rev_8_21_14_0_10_36_23</name>
    <dbReference type="NCBI Taxonomy" id="1974709"/>
    <lineage>
        <taxon>Bacteria</taxon>
        <taxon>Candidatus Nealsoniibacteriota</taxon>
    </lineage>
</organism>
<dbReference type="EMBL" id="PFCH01000006">
    <property type="protein sequence ID" value="PIR73099.1"/>
    <property type="molecule type" value="Genomic_DNA"/>
</dbReference>
<keyword evidence="4" id="KW-0479">Metal-binding</keyword>
<comment type="caution">
    <text evidence="8">The sequence shown here is derived from an EMBL/GenBank/DDBJ whole genome shotgun (WGS) entry which is preliminary data.</text>
</comment>
<dbReference type="NCBIfam" id="TIGR02495">
    <property type="entry name" value="NrdG2"/>
    <property type="match status" value="1"/>
</dbReference>
<evidence type="ECO:0000256" key="2">
    <source>
        <dbReference type="ARBA" id="ARBA00022485"/>
    </source>
</evidence>
<dbReference type="PANTHER" id="PTHR30352:SF13">
    <property type="entry name" value="GLYCYL-RADICAL ENZYME ACTIVATING ENZYME YJJW-RELATED"/>
    <property type="match status" value="1"/>
</dbReference>
<dbReference type="GO" id="GO:0051539">
    <property type="term" value="F:4 iron, 4 sulfur cluster binding"/>
    <property type="evidence" value="ECO:0007669"/>
    <property type="project" value="UniProtKB-KW"/>
</dbReference>
<sequence length="242" mass="27887">MKIGGLQKLTLIDYPGRISCTVFCLGCPFRCPWCYNPELVLPEKIKKQPQISEKEFFFFLKERENFLEGICLGGGEPTIYQDLPDFIKKIKDLGYLVKLDTNGSNPEMLENLIRDNLVNYVAMDIKAPFGAKSQISKFKSQSYEKATGVKINLEKIKKSVEIIKNSGIDYEFRTTVVPGIHIKEDILQIAREISPAKRYYLQNFRPEKTIDPDFEEINPYPQECLVEIQNAIAPFFEICQIR</sequence>
<dbReference type="Proteomes" id="UP000228508">
    <property type="component" value="Unassembled WGS sequence"/>
</dbReference>
<dbReference type="SFLD" id="SFLDS00029">
    <property type="entry name" value="Radical_SAM"/>
    <property type="match status" value="1"/>
</dbReference>
<dbReference type="InterPro" id="IPR012840">
    <property type="entry name" value="NrdG2"/>
</dbReference>
<dbReference type="InterPro" id="IPR013785">
    <property type="entry name" value="Aldolase_TIM"/>
</dbReference>
<dbReference type="AlphaFoldDB" id="A0A2H0TLT0"/>
<keyword evidence="3" id="KW-0949">S-adenosyl-L-methionine</keyword>
<reference evidence="9" key="1">
    <citation type="submission" date="2017-09" db="EMBL/GenBank/DDBJ databases">
        <title>Depth-based differentiation of microbial function through sediment-hosted aquifers and enrichment of novel symbionts in the deep terrestrial subsurface.</title>
        <authorList>
            <person name="Probst A.J."/>
            <person name="Ladd B."/>
            <person name="Jarett J.K."/>
            <person name="Geller-Mcgrath D.E."/>
            <person name="Sieber C.M.K."/>
            <person name="Emerson J.B."/>
            <person name="Anantharaman K."/>
            <person name="Thomas B.C."/>
            <person name="Malmstrom R."/>
            <person name="Stieglmeier M."/>
            <person name="Klingl A."/>
            <person name="Woyke T."/>
            <person name="Ryan C.M."/>
            <person name="Banfield J.F."/>
        </authorList>
    </citation>
    <scope>NUCLEOTIDE SEQUENCE [LARGE SCALE GENOMIC DNA]</scope>
</reference>
<dbReference type="CDD" id="cd01335">
    <property type="entry name" value="Radical_SAM"/>
    <property type="match status" value="1"/>
</dbReference>
<keyword evidence="2" id="KW-0004">4Fe-4S</keyword>
<dbReference type="InterPro" id="IPR034457">
    <property type="entry name" value="Organic_radical-activating"/>
</dbReference>
<keyword evidence="5" id="KW-0408">Iron</keyword>
<dbReference type="PANTHER" id="PTHR30352">
    <property type="entry name" value="PYRUVATE FORMATE-LYASE-ACTIVATING ENZYME"/>
    <property type="match status" value="1"/>
</dbReference>
<dbReference type="GO" id="GO:0046872">
    <property type="term" value="F:metal ion binding"/>
    <property type="evidence" value="ECO:0007669"/>
    <property type="project" value="UniProtKB-KW"/>
</dbReference>
<proteinExistence type="predicted"/>
<evidence type="ECO:0000259" key="7">
    <source>
        <dbReference type="PROSITE" id="PS51918"/>
    </source>
</evidence>
<evidence type="ECO:0000313" key="9">
    <source>
        <dbReference type="Proteomes" id="UP000228508"/>
    </source>
</evidence>
<feature type="domain" description="Radical SAM core" evidence="7">
    <location>
        <begin position="12"/>
        <end position="237"/>
    </location>
</feature>
<dbReference type="PROSITE" id="PS51918">
    <property type="entry name" value="RADICAL_SAM"/>
    <property type="match status" value="1"/>
</dbReference>
<evidence type="ECO:0000256" key="4">
    <source>
        <dbReference type="ARBA" id="ARBA00022723"/>
    </source>
</evidence>
<dbReference type="Pfam" id="PF04055">
    <property type="entry name" value="Radical_SAM"/>
    <property type="match status" value="1"/>
</dbReference>
<keyword evidence="6" id="KW-0411">Iron-sulfur</keyword>
<evidence type="ECO:0000256" key="6">
    <source>
        <dbReference type="ARBA" id="ARBA00023014"/>
    </source>
</evidence>